<keyword evidence="5 9" id="KW-0671">Queuosine biosynthesis</keyword>
<feature type="binding site" evidence="9">
    <location>
        <position position="191"/>
    </location>
    <ligand>
        <name>cob(II)alamin</name>
        <dbReference type="ChEBI" id="CHEBI:16304"/>
    </ligand>
</feature>
<evidence type="ECO:0000313" key="12">
    <source>
        <dbReference type="Proteomes" id="UP001626536"/>
    </source>
</evidence>
<keyword evidence="2 9" id="KW-0963">Cytoplasm</keyword>
<comment type="function">
    <text evidence="9">Catalyzes the conversion of epoxyqueuosine (oQ) to queuosine (Q), which is a hypermodified base found in the wobble positions of tRNA(Asp), tRNA(Asn), tRNA(His) and tRNA(Tyr).</text>
</comment>
<dbReference type="EMBL" id="CP136862">
    <property type="protein sequence ID" value="WOJ91433.1"/>
    <property type="molecule type" value="Genomic_DNA"/>
</dbReference>
<feature type="active site" description="Proton donor" evidence="9">
    <location>
        <position position="167"/>
    </location>
</feature>
<keyword evidence="6 9" id="KW-0560">Oxidoreductase</keyword>
<dbReference type="PROSITE" id="PS51379">
    <property type="entry name" value="4FE4S_FER_2"/>
    <property type="match status" value="1"/>
</dbReference>
<feature type="binding site" evidence="9">
    <location>
        <position position="224"/>
    </location>
    <ligand>
        <name>[4Fe-4S] cluster</name>
        <dbReference type="ChEBI" id="CHEBI:49883"/>
        <label>1</label>
    </ligand>
</feature>
<accession>A0ABZ0HXZ3</accession>
<dbReference type="InterPro" id="IPR013542">
    <property type="entry name" value="QueG_DUF1730"/>
</dbReference>
<evidence type="ECO:0000259" key="10">
    <source>
        <dbReference type="PROSITE" id="PS51379"/>
    </source>
</evidence>
<keyword evidence="8 9" id="KW-0411">Iron-sulfur</keyword>
<feature type="binding site" evidence="9">
    <location>
        <position position="249"/>
    </location>
    <ligand>
        <name>cob(II)alamin</name>
        <dbReference type="ChEBI" id="CHEBI:16304"/>
    </ligand>
</feature>
<dbReference type="PANTHER" id="PTHR30002">
    <property type="entry name" value="EPOXYQUEUOSINE REDUCTASE"/>
    <property type="match status" value="1"/>
</dbReference>
<comment type="caution">
    <text evidence="9">Lacks conserved residue(s) required for the propagation of feature annotation.</text>
</comment>
<dbReference type="Proteomes" id="UP001626536">
    <property type="component" value="Chromosome"/>
</dbReference>
<feature type="binding site" evidence="9">
    <location>
        <position position="231"/>
    </location>
    <ligand>
        <name>[4Fe-4S] cluster</name>
        <dbReference type="ChEBI" id="CHEBI:49883"/>
        <label>2</label>
    </ligand>
</feature>
<keyword evidence="1 9" id="KW-0004">4Fe-4S</keyword>
<dbReference type="PROSITE" id="PS00198">
    <property type="entry name" value="4FE4S_FER_1"/>
    <property type="match status" value="1"/>
</dbReference>
<dbReference type="PANTHER" id="PTHR30002:SF4">
    <property type="entry name" value="EPOXYQUEUOSINE REDUCTASE"/>
    <property type="match status" value="1"/>
</dbReference>
<dbReference type="SUPFAM" id="SSF46548">
    <property type="entry name" value="alpha-helical ferredoxin"/>
    <property type="match status" value="1"/>
</dbReference>
<evidence type="ECO:0000256" key="1">
    <source>
        <dbReference type="ARBA" id="ARBA00022485"/>
    </source>
</evidence>
<keyword evidence="12" id="KW-1185">Reference proteome</keyword>
<feature type="domain" description="4Fe-4S ferredoxin-type" evidence="10">
    <location>
        <begin position="211"/>
        <end position="241"/>
    </location>
</feature>
<dbReference type="Pfam" id="PF13484">
    <property type="entry name" value="Fer4_16"/>
    <property type="match status" value="1"/>
</dbReference>
<evidence type="ECO:0000256" key="8">
    <source>
        <dbReference type="ARBA" id="ARBA00023014"/>
    </source>
</evidence>
<evidence type="ECO:0000256" key="7">
    <source>
        <dbReference type="ARBA" id="ARBA00023004"/>
    </source>
</evidence>
<comment type="pathway">
    <text evidence="9">tRNA modification; tRNA-queuosine biosynthesis.</text>
</comment>
<feature type="binding site" evidence="9">
    <location>
        <position position="247"/>
    </location>
    <ligand>
        <name>[4Fe-4S] cluster</name>
        <dbReference type="ChEBI" id="CHEBI:49883"/>
        <label>2</label>
    </ligand>
</feature>
<comment type="cofactor">
    <cofactor evidence="9">
        <name>cob(II)alamin</name>
        <dbReference type="ChEBI" id="CHEBI:16304"/>
    </cofactor>
</comment>
<keyword evidence="9" id="KW-0846">Cobalamin</keyword>
<gene>
    <name evidence="9 11" type="primary">queG</name>
    <name evidence="11" type="ORF">RZS28_02875</name>
</gene>
<feature type="binding site" evidence="9">
    <location>
        <position position="91"/>
    </location>
    <ligand>
        <name>cob(II)alamin</name>
        <dbReference type="ChEBI" id="CHEBI:16304"/>
    </ligand>
</feature>
<organism evidence="11 12">
    <name type="scientific">Methylocapsa polymorpha</name>
    <dbReference type="NCBI Taxonomy" id="3080828"/>
    <lineage>
        <taxon>Bacteria</taxon>
        <taxon>Pseudomonadati</taxon>
        <taxon>Pseudomonadota</taxon>
        <taxon>Alphaproteobacteria</taxon>
        <taxon>Hyphomicrobiales</taxon>
        <taxon>Beijerinckiaceae</taxon>
        <taxon>Methylocapsa</taxon>
    </lineage>
</organism>
<evidence type="ECO:0000256" key="9">
    <source>
        <dbReference type="HAMAP-Rule" id="MF_00916"/>
    </source>
</evidence>
<reference evidence="11 12" key="1">
    <citation type="submission" date="2023-10" db="EMBL/GenBank/DDBJ databases">
        <title>Novel methanotroph of the genus Methylocapsa from a subarctic wetland.</title>
        <authorList>
            <person name="Belova S.E."/>
            <person name="Oshkin I.Y."/>
            <person name="Miroshnikov K."/>
            <person name="Dedysh S.N."/>
        </authorList>
    </citation>
    <scope>NUCLEOTIDE SEQUENCE [LARGE SCALE GENOMIC DNA]</scope>
    <source>
        <strain evidence="11 12">RX1</strain>
    </source>
</reference>
<sequence length="419" mass="45218">MVRQGEVASGLPLPARRSSAGIVSDRGLRGSRFLTPPFKAELQAKAQALGFDICKVAHPGAIPEAAGRLSAWLQSGAAGDMEWLAATEARRADPRELWPEVESILLLGVNYGPPGDPLATLAQKSAGNISVYARHRDYHEVIKGRLKTLASWLVAAAKGADVKVFVDTAPVMEKPLAQAAGLGWQGKHTNLVSRDFGSWLFLGSIFTTLPLTPDLSEQDHCGSCRACLDICPTKAFPRPYALDARRCISYLTIEHKGHIPRELRPLIGNRIYGCDDCLAVCPWNKYAVTAREMKLLPREDLCAPSLSGLLRLDDAAFRRFFAGSAVKRIGSDRFMRNVLIAAGNSGDAALAHLVVDKLGAGSPLLRAMAVWALSRLGPQDHLRELAGRRRAQETDPAVEAEWAAAIDAAAPVAKEGRLS</sequence>
<keyword evidence="7 9" id="KW-0408">Iron</keyword>
<comment type="similarity">
    <text evidence="9">Belongs to the QueG family.</text>
</comment>
<name>A0ABZ0HXZ3_9HYPH</name>
<keyword evidence="4 9" id="KW-0479">Metal-binding</keyword>
<dbReference type="GO" id="GO:0052693">
    <property type="term" value="F:epoxyqueuosine reductase activity"/>
    <property type="evidence" value="ECO:0007669"/>
    <property type="project" value="UniProtKB-EC"/>
</dbReference>
<protein>
    <recommendedName>
        <fullName evidence="9">Epoxyqueuosine reductase</fullName>
        <ecNumber evidence="9">1.17.99.6</ecNumber>
    </recommendedName>
    <alternativeName>
        <fullName evidence="9">Queuosine biosynthesis protein QueG</fullName>
    </alternativeName>
</protein>
<keyword evidence="3 9" id="KW-0819">tRNA processing</keyword>
<dbReference type="Gene3D" id="3.30.70.20">
    <property type="match status" value="1"/>
</dbReference>
<dbReference type="Pfam" id="PF08331">
    <property type="entry name" value="QueG_DUF1730"/>
    <property type="match status" value="1"/>
</dbReference>
<keyword evidence="9" id="KW-0170">Cobalt</keyword>
<dbReference type="InterPro" id="IPR017900">
    <property type="entry name" value="4Fe4S_Fe_S_CS"/>
</dbReference>
<feature type="binding site" evidence="9">
    <location>
        <position position="281"/>
    </location>
    <ligand>
        <name>[4Fe-4S] cluster</name>
        <dbReference type="ChEBI" id="CHEBI:49883"/>
        <label>1</label>
    </ligand>
</feature>
<comment type="subunit">
    <text evidence="9">Monomer.</text>
</comment>
<feature type="binding site" evidence="9">
    <location>
        <position position="167"/>
    </location>
    <ligand>
        <name>cob(II)alamin</name>
        <dbReference type="ChEBI" id="CHEBI:16304"/>
    </ligand>
</feature>
<feature type="binding site" evidence="9">
    <location>
        <begin position="274"/>
        <end position="275"/>
    </location>
    <ligand>
        <name>cob(II)alamin</name>
        <dbReference type="ChEBI" id="CHEBI:16304"/>
    </ligand>
</feature>
<dbReference type="InterPro" id="IPR004453">
    <property type="entry name" value="QueG"/>
</dbReference>
<evidence type="ECO:0000313" key="11">
    <source>
        <dbReference type="EMBL" id="WOJ91433.1"/>
    </source>
</evidence>
<feature type="binding site" evidence="9">
    <location>
        <position position="256"/>
    </location>
    <ligand>
        <name>tRNA</name>
        <dbReference type="ChEBI" id="CHEBI:17843"/>
    </ligand>
</feature>
<evidence type="ECO:0000256" key="3">
    <source>
        <dbReference type="ARBA" id="ARBA00022694"/>
    </source>
</evidence>
<dbReference type="EC" id="1.17.99.6" evidence="9"/>
<feature type="binding site" evidence="9">
    <location>
        <position position="221"/>
    </location>
    <ligand>
        <name>[4Fe-4S] cluster</name>
        <dbReference type="ChEBI" id="CHEBI:49883"/>
        <label>1</label>
    </ligand>
</feature>
<evidence type="ECO:0000256" key="5">
    <source>
        <dbReference type="ARBA" id="ARBA00022785"/>
    </source>
</evidence>
<evidence type="ECO:0000256" key="2">
    <source>
        <dbReference type="ARBA" id="ARBA00022490"/>
    </source>
</evidence>
<feature type="binding site" evidence="9">
    <location>
        <position position="227"/>
    </location>
    <ligand>
        <name>[4Fe-4S] cluster</name>
        <dbReference type="ChEBI" id="CHEBI:49883"/>
        <label>1</label>
    </ligand>
</feature>
<feature type="binding site" evidence="9">
    <location>
        <position position="277"/>
    </location>
    <ligand>
        <name>[4Fe-4S] cluster</name>
        <dbReference type="ChEBI" id="CHEBI:49883"/>
        <label>2</label>
    </ligand>
</feature>
<evidence type="ECO:0000256" key="6">
    <source>
        <dbReference type="ARBA" id="ARBA00023002"/>
    </source>
</evidence>
<dbReference type="InterPro" id="IPR017896">
    <property type="entry name" value="4Fe4S_Fe-S-bd"/>
</dbReference>
<feature type="binding site" evidence="9">
    <location>
        <position position="202"/>
    </location>
    <ligand>
        <name>cob(II)alamin</name>
        <dbReference type="ChEBI" id="CHEBI:16304"/>
    </ligand>
</feature>
<feature type="binding site" evidence="9">
    <location>
        <position position="274"/>
    </location>
    <ligand>
        <name>[4Fe-4S] cluster</name>
        <dbReference type="ChEBI" id="CHEBI:49883"/>
        <label>2</label>
    </ligand>
</feature>
<dbReference type="HAMAP" id="MF_00916">
    <property type="entry name" value="QueG"/>
    <property type="match status" value="1"/>
</dbReference>
<dbReference type="NCBIfam" id="TIGR00276">
    <property type="entry name" value="tRNA epoxyqueuosine(34) reductase QueG"/>
    <property type="match status" value="1"/>
</dbReference>
<comment type="catalytic activity">
    <reaction evidence="9">
        <text>epoxyqueuosine(34) in tRNA + AH2 = queuosine(34) in tRNA + A + H2O</text>
        <dbReference type="Rhea" id="RHEA:32159"/>
        <dbReference type="Rhea" id="RHEA-COMP:18571"/>
        <dbReference type="Rhea" id="RHEA-COMP:18582"/>
        <dbReference type="ChEBI" id="CHEBI:13193"/>
        <dbReference type="ChEBI" id="CHEBI:15377"/>
        <dbReference type="ChEBI" id="CHEBI:17499"/>
        <dbReference type="ChEBI" id="CHEBI:194431"/>
        <dbReference type="ChEBI" id="CHEBI:194443"/>
        <dbReference type="EC" id="1.17.99.6"/>
    </reaction>
</comment>
<comment type="cofactor">
    <cofactor evidence="9">
        <name>[4Fe-4S] cluster</name>
        <dbReference type="ChEBI" id="CHEBI:49883"/>
    </cofactor>
    <text evidence="9">Binds 2 [4Fe-4S] clusters per monomer.</text>
</comment>
<proteinExistence type="inferred from homology"/>
<evidence type="ECO:0000256" key="4">
    <source>
        <dbReference type="ARBA" id="ARBA00022723"/>
    </source>
</evidence>
<comment type="subcellular location">
    <subcellularLocation>
        <location evidence="9">Cytoplasm</location>
    </subcellularLocation>
</comment>